<organism evidence="1 2">
    <name type="scientific">Vaccinium darrowii</name>
    <dbReference type="NCBI Taxonomy" id="229202"/>
    <lineage>
        <taxon>Eukaryota</taxon>
        <taxon>Viridiplantae</taxon>
        <taxon>Streptophyta</taxon>
        <taxon>Embryophyta</taxon>
        <taxon>Tracheophyta</taxon>
        <taxon>Spermatophyta</taxon>
        <taxon>Magnoliopsida</taxon>
        <taxon>eudicotyledons</taxon>
        <taxon>Gunneridae</taxon>
        <taxon>Pentapetalae</taxon>
        <taxon>asterids</taxon>
        <taxon>Ericales</taxon>
        <taxon>Ericaceae</taxon>
        <taxon>Vaccinioideae</taxon>
        <taxon>Vaccinieae</taxon>
        <taxon>Vaccinium</taxon>
    </lineage>
</organism>
<dbReference type="EMBL" id="CM037155">
    <property type="protein sequence ID" value="KAH7846296.1"/>
    <property type="molecule type" value="Genomic_DNA"/>
</dbReference>
<name>A0ACB7XYM4_9ERIC</name>
<evidence type="ECO:0000313" key="1">
    <source>
        <dbReference type="EMBL" id="KAH7846296.1"/>
    </source>
</evidence>
<dbReference type="Proteomes" id="UP000828048">
    <property type="component" value="Chromosome 5"/>
</dbReference>
<gene>
    <name evidence="1" type="ORF">Vadar_012245</name>
</gene>
<keyword evidence="2" id="KW-1185">Reference proteome</keyword>
<reference evidence="1 2" key="1">
    <citation type="journal article" date="2021" name="Hortic Res">
        <title>High-quality reference genome and annotation aids understanding of berry development for evergreen blueberry (Vaccinium darrowii).</title>
        <authorList>
            <person name="Yu J."/>
            <person name="Hulse-Kemp A.M."/>
            <person name="Babiker E."/>
            <person name="Staton M."/>
        </authorList>
    </citation>
    <scope>NUCLEOTIDE SEQUENCE [LARGE SCALE GENOMIC DNA]</scope>
    <source>
        <strain evidence="2">cv. NJ 8807/NJ 8810</strain>
        <tissue evidence="1">Young leaf</tissue>
    </source>
</reference>
<protein>
    <submittedName>
        <fullName evidence="1">Uncharacterized protein</fullName>
    </submittedName>
</protein>
<sequence>MDGVVKEEDEDEDDEAMKKFMSSKNRIGDLPDYEALLENGDELYEGEFRRCAGLENEEAFLGVLGCIQGQWGSRRRRTVSPCEFSDWLPIGWKLLPGLKRKEGWVSVYCCRYISDFKPVLINNRRLGKIDEAYSVAKTLATRPAMMGRWGR</sequence>
<accession>A0ACB7XYM4</accession>
<comment type="caution">
    <text evidence="1">The sequence shown here is derived from an EMBL/GenBank/DDBJ whole genome shotgun (WGS) entry which is preliminary data.</text>
</comment>
<proteinExistence type="predicted"/>
<evidence type="ECO:0000313" key="2">
    <source>
        <dbReference type="Proteomes" id="UP000828048"/>
    </source>
</evidence>